<feature type="compositionally biased region" description="Basic and acidic residues" evidence="1">
    <location>
        <begin position="98"/>
        <end position="112"/>
    </location>
</feature>
<evidence type="ECO:0000313" key="2">
    <source>
        <dbReference type="EMBL" id="KAH3706502.1"/>
    </source>
</evidence>
<reference evidence="2" key="2">
    <citation type="submission" date="2020-11" db="EMBL/GenBank/DDBJ databases">
        <authorList>
            <person name="McCartney M.A."/>
            <person name="Auch B."/>
            <person name="Kono T."/>
            <person name="Mallez S."/>
            <person name="Becker A."/>
            <person name="Gohl D.M."/>
            <person name="Silverstein K.A.T."/>
            <person name="Koren S."/>
            <person name="Bechman K.B."/>
            <person name="Herman A."/>
            <person name="Abrahante J.E."/>
            <person name="Garbe J."/>
        </authorList>
    </citation>
    <scope>NUCLEOTIDE SEQUENCE</scope>
    <source>
        <strain evidence="2">Duluth1</strain>
        <tissue evidence="2">Whole animal</tissue>
    </source>
</reference>
<gene>
    <name evidence="2" type="ORF">DPMN_065889</name>
</gene>
<proteinExistence type="predicted"/>
<evidence type="ECO:0000256" key="1">
    <source>
        <dbReference type="SAM" id="MobiDB-lite"/>
    </source>
</evidence>
<sequence>MEQSPAIVERCVRTNAVYASTKGSPVANVCGHNDSAWLVWLVRRRSTPVWIQPTVLRNSSSMRQHMMSSGNQRWKTIHSLSYFRHKKPQMQTRRLFRIDQRKTLPLEPEKKGSSGPLV</sequence>
<name>A0A9D4BSI5_DREPO</name>
<dbReference type="Proteomes" id="UP000828390">
    <property type="component" value="Unassembled WGS sequence"/>
</dbReference>
<evidence type="ECO:0000313" key="3">
    <source>
        <dbReference type="Proteomes" id="UP000828390"/>
    </source>
</evidence>
<dbReference type="AlphaFoldDB" id="A0A9D4BSI5"/>
<feature type="region of interest" description="Disordered" evidence="1">
    <location>
        <begin position="98"/>
        <end position="118"/>
    </location>
</feature>
<organism evidence="2 3">
    <name type="scientific">Dreissena polymorpha</name>
    <name type="common">Zebra mussel</name>
    <name type="synonym">Mytilus polymorpha</name>
    <dbReference type="NCBI Taxonomy" id="45954"/>
    <lineage>
        <taxon>Eukaryota</taxon>
        <taxon>Metazoa</taxon>
        <taxon>Spiralia</taxon>
        <taxon>Lophotrochozoa</taxon>
        <taxon>Mollusca</taxon>
        <taxon>Bivalvia</taxon>
        <taxon>Autobranchia</taxon>
        <taxon>Heteroconchia</taxon>
        <taxon>Euheterodonta</taxon>
        <taxon>Imparidentia</taxon>
        <taxon>Neoheterodontei</taxon>
        <taxon>Myida</taxon>
        <taxon>Dreissenoidea</taxon>
        <taxon>Dreissenidae</taxon>
        <taxon>Dreissena</taxon>
    </lineage>
</organism>
<comment type="caution">
    <text evidence="2">The sequence shown here is derived from an EMBL/GenBank/DDBJ whole genome shotgun (WGS) entry which is preliminary data.</text>
</comment>
<dbReference type="EMBL" id="JAIWYP010000014">
    <property type="protein sequence ID" value="KAH3706502.1"/>
    <property type="molecule type" value="Genomic_DNA"/>
</dbReference>
<protein>
    <submittedName>
        <fullName evidence="2">Uncharacterized protein</fullName>
    </submittedName>
</protein>
<accession>A0A9D4BSI5</accession>
<reference evidence="2" key="1">
    <citation type="journal article" date="2019" name="bioRxiv">
        <title>The Genome of the Zebra Mussel, Dreissena polymorpha: A Resource for Invasive Species Research.</title>
        <authorList>
            <person name="McCartney M.A."/>
            <person name="Auch B."/>
            <person name="Kono T."/>
            <person name="Mallez S."/>
            <person name="Zhang Y."/>
            <person name="Obille A."/>
            <person name="Becker A."/>
            <person name="Abrahante J.E."/>
            <person name="Garbe J."/>
            <person name="Badalamenti J.P."/>
            <person name="Herman A."/>
            <person name="Mangelson H."/>
            <person name="Liachko I."/>
            <person name="Sullivan S."/>
            <person name="Sone E.D."/>
            <person name="Koren S."/>
            <person name="Silverstein K.A.T."/>
            <person name="Beckman K.B."/>
            <person name="Gohl D.M."/>
        </authorList>
    </citation>
    <scope>NUCLEOTIDE SEQUENCE</scope>
    <source>
        <strain evidence="2">Duluth1</strain>
        <tissue evidence="2">Whole animal</tissue>
    </source>
</reference>
<keyword evidence="3" id="KW-1185">Reference proteome</keyword>